<name>A0ABX0XGI8_9BACT</name>
<protein>
    <recommendedName>
        <fullName evidence="4">Porin</fullName>
    </recommendedName>
</protein>
<feature type="chain" id="PRO_5046010815" description="Porin" evidence="1">
    <location>
        <begin position="21"/>
        <end position="372"/>
    </location>
</feature>
<dbReference type="Pfam" id="PF07642">
    <property type="entry name" value="BBP2"/>
    <property type="match status" value="1"/>
</dbReference>
<dbReference type="Proteomes" id="UP000770785">
    <property type="component" value="Unassembled WGS sequence"/>
</dbReference>
<accession>A0ABX0XGI8</accession>
<evidence type="ECO:0000256" key="1">
    <source>
        <dbReference type="SAM" id="SignalP"/>
    </source>
</evidence>
<feature type="signal peptide" evidence="1">
    <location>
        <begin position="1"/>
        <end position="20"/>
    </location>
</feature>
<dbReference type="EMBL" id="JAATJH010000007">
    <property type="protein sequence ID" value="NJC27996.1"/>
    <property type="molecule type" value="Genomic_DNA"/>
</dbReference>
<sequence length="372" mass="41647">MHRFILVFLCLLSCQQFLFTQTDSDTTRHRVTLGGYVDACYASRSTDDAGALGSFLSAGPRDENFGLNVAQFSINYEGPRVRSEFTMHMGDIPESSWSPVYSQIQRANVGFRLAEKLWVDAGFFATHIGYESIFPRAKYVSSTAYLSWNEPFYQSGVRASYEANERWSFQLWLLNGYNSFVDNNDAKSLGLSSTYSPNDRTSITYNNLFGNEGLEGDGRPKQFRAVNNLYWTQAWTDRFRTVINFTTASQSNSELDDPGAAGLMVGAYLTADYAIGDRWNLTARLETYDDPDGIISGRVAATALAAPTGLRLSGLTTGVQYRPAPSAYVRAETRFARQHDSVALFQSDGERVDGRVELLLTCGVSFDWDHRW</sequence>
<evidence type="ECO:0000313" key="3">
    <source>
        <dbReference type="Proteomes" id="UP000770785"/>
    </source>
</evidence>
<dbReference type="SUPFAM" id="SSF56935">
    <property type="entry name" value="Porins"/>
    <property type="match status" value="1"/>
</dbReference>
<organism evidence="2 3">
    <name type="scientific">Neolewinella antarctica</name>
    <dbReference type="NCBI Taxonomy" id="442734"/>
    <lineage>
        <taxon>Bacteria</taxon>
        <taxon>Pseudomonadati</taxon>
        <taxon>Bacteroidota</taxon>
        <taxon>Saprospiria</taxon>
        <taxon>Saprospirales</taxon>
        <taxon>Lewinellaceae</taxon>
        <taxon>Neolewinella</taxon>
    </lineage>
</organism>
<comment type="caution">
    <text evidence="2">The sequence shown here is derived from an EMBL/GenBank/DDBJ whole genome shotgun (WGS) entry which is preliminary data.</text>
</comment>
<dbReference type="RefSeq" id="WP_168039618.1">
    <property type="nucleotide sequence ID" value="NZ_JAATJH010000007.1"/>
</dbReference>
<keyword evidence="1" id="KW-0732">Signal</keyword>
<proteinExistence type="predicted"/>
<dbReference type="InterPro" id="IPR011486">
    <property type="entry name" value="BBP2"/>
</dbReference>
<keyword evidence="3" id="KW-1185">Reference proteome</keyword>
<evidence type="ECO:0008006" key="4">
    <source>
        <dbReference type="Google" id="ProtNLM"/>
    </source>
</evidence>
<reference evidence="2 3" key="1">
    <citation type="submission" date="2020-03" db="EMBL/GenBank/DDBJ databases">
        <title>Genomic Encyclopedia of Type Strains, Phase IV (KMG-IV): sequencing the most valuable type-strain genomes for metagenomic binning, comparative biology and taxonomic classification.</title>
        <authorList>
            <person name="Goeker M."/>
        </authorList>
    </citation>
    <scope>NUCLEOTIDE SEQUENCE [LARGE SCALE GENOMIC DNA]</scope>
    <source>
        <strain evidence="2 3">DSM 105096</strain>
    </source>
</reference>
<gene>
    <name evidence="2" type="ORF">GGR27_003515</name>
</gene>
<evidence type="ECO:0000313" key="2">
    <source>
        <dbReference type="EMBL" id="NJC27996.1"/>
    </source>
</evidence>